<evidence type="ECO:0000313" key="2">
    <source>
        <dbReference type="EMBL" id="RNB54718.1"/>
    </source>
</evidence>
<comment type="caution">
    <text evidence="2">The sequence shown here is derived from an EMBL/GenBank/DDBJ whole genome shotgun (WGS) entry which is preliminary data.</text>
</comment>
<accession>A0A3M8AU55</accession>
<sequence>MFLRKITPFLFCLLLVACTNASVSNDDLQKLSFQVFLPDYLPDGFHEQKRILDLKEESLLISYGNGENYIELFQTKKSDYDYHQMIQWFASADSKGVDKEFERVEDYVISMDSSLKKQGVWDVVILPSQDLSGNNIQYNELNYYHVQSNVNNEEELKKFIKSLKKIN</sequence>
<dbReference type="SUPFAM" id="SSF51445">
    <property type="entry name" value="(Trans)glycosidases"/>
    <property type="match status" value="1"/>
</dbReference>
<dbReference type="InterPro" id="IPR017853">
    <property type="entry name" value="GH"/>
</dbReference>
<dbReference type="OrthoDB" id="2544256at2"/>
<proteinExistence type="predicted"/>
<feature type="chain" id="PRO_5038896091" evidence="1">
    <location>
        <begin position="22"/>
        <end position="167"/>
    </location>
</feature>
<dbReference type="EMBL" id="RHHS01000039">
    <property type="protein sequence ID" value="RNB54718.1"/>
    <property type="molecule type" value="Genomic_DNA"/>
</dbReference>
<dbReference type="PROSITE" id="PS51257">
    <property type="entry name" value="PROKAR_LIPOPROTEIN"/>
    <property type="match status" value="1"/>
</dbReference>
<protein>
    <submittedName>
        <fullName evidence="2">Uncharacterized protein</fullName>
    </submittedName>
</protein>
<evidence type="ECO:0000313" key="3">
    <source>
        <dbReference type="Proteomes" id="UP000268829"/>
    </source>
</evidence>
<dbReference type="Proteomes" id="UP000268829">
    <property type="component" value="Unassembled WGS sequence"/>
</dbReference>
<organism evidence="2 3">
    <name type="scientific">Brevibacillus gelatini</name>
    <dbReference type="NCBI Taxonomy" id="1655277"/>
    <lineage>
        <taxon>Bacteria</taxon>
        <taxon>Bacillati</taxon>
        <taxon>Bacillota</taxon>
        <taxon>Bacilli</taxon>
        <taxon>Bacillales</taxon>
        <taxon>Paenibacillaceae</taxon>
        <taxon>Brevibacillus</taxon>
    </lineage>
</organism>
<gene>
    <name evidence="2" type="ORF">EDM57_16915</name>
</gene>
<reference evidence="2 3" key="1">
    <citation type="submission" date="2018-10" db="EMBL/GenBank/DDBJ databases">
        <title>Phylogenomics of Brevibacillus.</title>
        <authorList>
            <person name="Dunlap C."/>
        </authorList>
    </citation>
    <scope>NUCLEOTIDE SEQUENCE [LARGE SCALE GENOMIC DNA]</scope>
    <source>
        <strain evidence="2 3">DSM 100115</strain>
    </source>
</reference>
<name>A0A3M8AU55_9BACL</name>
<dbReference type="AlphaFoldDB" id="A0A3M8AU55"/>
<dbReference type="RefSeq" id="WP_122905859.1">
    <property type="nucleotide sequence ID" value="NZ_CP154342.1"/>
</dbReference>
<keyword evidence="3" id="KW-1185">Reference proteome</keyword>
<feature type="signal peptide" evidence="1">
    <location>
        <begin position="1"/>
        <end position="21"/>
    </location>
</feature>
<evidence type="ECO:0000256" key="1">
    <source>
        <dbReference type="SAM" id="SignalP"/>
    </source>
</evidence>
<keyword evidence="1" id="KW-0732">Signal</keyword>